<keyword evidence="4" id="KW-0479">Metal-binding</keyword>
<dbReference type="CDD" id="cd02000">
    <property type="entry name" value="TPP_E1_PDC_ADC_BCADC"/>
    <property type="match status" value="1"/>
</dbReference>
<dbReference type="InterPro" id="IPR001017">
    <property type="entry name" value="DH_E1"/>
</dbReference>
<keyword evidence="12" id="KW-1185">Reference proteome</keyword>
<dbReference type="SUPFAM" id="SSF52518">
    <property type="entry name" value="Thiamin diphosphate-binding fold (THDP-binding)"/>
    <property type="match status" value="1"/>
</dbReference>
<organism evidence="11 12">
    <name type="scientific">Cichlidogyrus casuarinus</name>
    <dbReference type="NCBI Taxonomy" id="1844966"/>
    <lineage>
        <taxon>Eukaryota</taxon>
        <taxon>Metazoa</taxon>
        <taxon>Spiralia</taxon>
        <taxon>Lophotrochozoa</taxon>
        <taxon>Platyhelminthes</taxon>
        <taxon>Monogenea</taxon>
        <taxon>Monopisthocotylea</taxon>
        <taxon>Dactylogyridea</taxon>
        <taxon>Ancyrocephalidae</taxon>
        <taxon>Cichlidogyrus</taxon>
    </lineage>
</organism>
<name>A0ABD2Q9S6_9PLAT</name>
<protein>
    <recommendedName>
        <fullName evidence="9">2-oxoisovalerate dehydrogenase subunit alpha</fullName>
        <ecNumber evidence="9">1.2.4.4</ecNumber>
    </recommendedName>
    <alternativeName>
        <fullName evidence="9">Branched-chain alpha-keto acid dehydrogenase E1 component alpha chain</fullName>
    </alternativeName>
</protein>
<dbReference type="InterPro" id="IPR050771">
    <property type="entry name" value="Alpha-ketoacid_DH_E1_comp"/>
</dbReference>
<comment type="subcellular location">
    <subcellularLocation>
        <location evidence="2">Mitochondrion matrix</location>
    </subcellularLocation>
</comment>
<evidence type="ECO:0000256" key="1">
    <source>
        <dbReference type="ARBA" id="ARBA00001964"/>
    </source>
</evidence>
<evidence type="ECO:0000259" key="10">
    <source>
        <dbReference type="Pfam" id="PF00676"/>
    </source>
</evidence>
<dbReference type="Proteomes" id="UP001626550">
    <property type="component" value="Unassembled WGS sequence"/>
</dbReference>
<dbReference type="EC" id="1.2.4.4" evidence="9"/>
<evidence type="ECO:0000256" key="7">
    <source>
        <dbReference type="ARBA" id="ARBA00023002"/>
    </source>
</evidence>
<sequence length="409" mass="46344">MITIQPFCSTTYFLPSTKFVNELNPVLPNDNAAIPIYRIMDLHGDIVSSSSVPKQFDTEKLVDIYKQMVTLNLMDNILYQSQRQGRISFYMTNFGEEATHFGSASALKDDDLIYAQYREAGVLMYRGFTLDQIMNQCYSNSLDPAKGRQMPVHYGSKALHFSTISSPLGTQLPIAVGSAYAYKREGKGRVVACYFGEGAASEGDAHAAFNFSATLNCPILFICRNNGYAISTSAKEQYAGDGIAGRGVALGMCTIRVDGNDFFAVYEATRWAREFAQKENKPVLLEAMTYRVGHHSTSDDSSAYRSKEEVDTWIKNDNPITRMRSYLEKNKWWTPDQEKELTKAKRKEILDAFNRAEATKKPNPLHMFSDVYQDLTPRLRRQMEETKSHLAKYGQHYPIDLYDPIQDVQ</sequence>
<keyword evidence="7 9" id="KW-0560">Oxidoreductase</keyword>
<dbReference type="PANTHER" id="PTHR43380:SF1">
    <property type="entry name" value="2-OXOISOVALERATE DEHYDROGENASE SUBUNIT ALPHA, MITOCHONDRIAL"/>
    <property type="match status" value="1"/>
</dbReference>
<feature type="domain" description="Dehydrogenase E1 component" evidence="10">
    <location>
        <begin position="65"/>
        <end position="364"/>
    </location>
</feature>
<evidence type="ECO:0000313" key="11">
    <source>
        <dbReference type="EMBL" id="KAL3316315.1"/>
    </source>
</evidence>
<keyword evidence="9" id="KW-0786">Thiamine pyrophosphate</keyword>
<keyword evidence="8" id="KW-0496">Mitochondrion</keyword>
<comment type="similarity">
    <text evidence="3 9">Belongs to the BCKDHA family.</text>
</comment>
<dbReference type="GO" id="GO:0005759">
    <property type="term" value="C:mitochondrial matrix"/>
    <property type="evidence" value="ECO:0007669"/>
    <property type="project" value="UniProtKB-SubCell"/>
</dbReference>
<dbReference type="FunFam" id="3.40.50.970:FF:000015">
    <property type="entry name" value="2-oxoisovalerate dehydrogenase subunit alpha"/>
    <property type="match status" value="1"/>
</dbReference>
<dbReference type="Pfam" id="PF00676">
    <property type="entry name" value="E1_dh"/>
    <property type="match status" value="1"/>
</dbReference>
<evidence type="ECO:0000313" key="12">
    <source>
        <dbReference type="Proteomes" id="UP001626550"/>
    </source>
</evidence>
<dbReference type="AlphaFoldDB" id="A0ABD2Q9S6"/>
<evidence type="ECO:0000256" key="4">
    <source>
        <dbReference type="ARBA" id="ARBA00022723"/>
    </source>
</evidence>
<evidence type="ECO:0000256" key="2">
    <source>
        <dbReference type="ARBA" id="ARBA00004305"/>
    </source>
</evidence>
<reference evidence="11 12" key="1">
    <citation type="submission" date="2024-11" db="EMBL/GenBank/DDBJ databases">
        <title>Adaptive evolution of stress response genes in parasites aligns with host niche diversity.</title>
        <authorList>
            <person name="Hahn C."/>
            <person name="Resl P."/>
        </authorList>
    </citation>
    <scope>NUCLEOTIDE SEQUENCE [LARGE SCALE GENOMIC DNA]</scope>
    <source>
        <strain evidence="11">EGGRZ-B1_66</strain>
        <tissue evidence="11">Body</tissue>
    </source>
</reference>
<evidence type="ECO:0000256" key="6">
    <source>
        <dbReference type="ARBA" id="ARBA00022958"/>
    </source>
</evidence>
<evidence type="ECO:0000256" key="3">
    <source>
        <dbReference type="ARBA" id="ARBA00008646"/>
    </source>
</evidence>
<accession>A0ABD2Q9S6</accession>
<gene>
    <name evidence="11" type="ORF">Ciccas_005041</name>
</gene>
<dbReference type="EMBL" id="JBJKFK010000561">
    <property type="protein sequence ID" value="KAL3316315.1"/>
    <property type="molecule type" value="Genomic_DNA"/>
</dbReference>
<dbReference type="GO" id="GO:0003863">
    <property type="term" value="F:branched-chain 2-oxo acid dehydrogenase activity"/>
    <property type="evidence" value="ECO:0007669"/>
    <property type="project" value="UniProtKB-EC"/>
</dbReference>
<proteinExistence type="inferred from homology"/>
<dbReference type="PANTHER" id="PTHR43380">
    <property type="entry name" value="2-OXOISOVALERATE DEHYDROGENASE SUBUNIT ALPHA, MITOCHONDRIAL"/>
    <property type="match status" value="1"/>
</dbReference>
<comment type="catalytic activity">
    <reaction evidence="9">
        <text>N(6)-[(R)-lipoyl]-L-lysyl-[protein] + 3-methyl-2-oxobutanoate + H(+) = N(6)-[(R)-S(8)-2-methylpropanoyldihydrolipoyl]-L-lysyl-[protein] + CO2</text>
        <dbReference type="Rhea" id="RHEA:13457"/>
        <dbReference type="Rhea" id="RHEA-COMP:10474"/>
        <dbReference type="Rhea" id="RHEA-COMP:10497"/>
        <dbReference type="ChEBI" id="CHEBI:11851"/>
        <dbReference type="ChEBI" id="CHEBI:15378"/>
        <dbReference type="ChEBI" id="CHEBI:16526"/>
        <dbReference type="ChEBI" id="CHEBI:83099"/>
        <dbReference type="ChEBI" id="CHEBI:83142"/>
        <dbReference type="EC" id="1.2.4.4"/>
    </reaction>
</comment>
<evidence type="ECO:0000256" key="8">
    <source>
        <dbReference type="ARBA" id="ARBA00023128"/>
    </source>
</evidence>
<comment type="cofactor">
    <cofactor evidence="1 9">
        <name>thiamine diphosphate</name>
        <dbReference type="ChEBI" id="CHEBI:58937"/>
    </cofactor>
</comment>
<keyword evidence="5" id="KW-0809">Transit peptide</keyword>
<comment type="caution">
    <text evidence="11">The sequence shown here is derived from an EMBL/GenBank/DDBJ whole genome shotgun (WGS) entry which is preliminary data.</text>
</comment>
<evidence type="ECO:0000256" key="9">
    <source>
        <dbReference type="RuleBase" id="RU365014"/>
    </source>
</evidence>
<comment type="function">
    <text evidence="9">The branched-chain alpha-keto dehydrogenase complex catalyzes the overall conversion of alpha-keto acids to acyl-CoA and CO(2). It contains multiple copies of three enzymatic components: branched-chain alpha-keto acid decarboxylase (E1), lipoamide acyltransferase (E2) and lipoamide dehydrogenase (E3).</text>
</comment>
<evidence type="ECO:0000256" key="5">
    <source>
        <dbReference type="ARBA" id="ARBA00022946"/>
    </source>
</evidence>
<dbReference type="Gene3D" id="3.40.50.970">
    <property type="match status" value="1"/>
</dbReference>
<keyword evidence="6" id="KW-0630">Potassium</keyword>
<dbReference type="GO" id="GO:0046872">
    <property type="term" value="F:metal ion binding"/>
    <property type="evidence" value="ECO:0007669"/>
    <property type="project" value="UniProtKB-KW"/>
</dbReference>
<dbReference type="InterPro" id="IPR029061">
    <property type="entry name" value="THDP-binding"/>
</dbReference>